<dbReference type="AlphaFoldDB" id="A0A653B411"/>
<accession>A0A653B411</accession>
<gene>
    <name evidence="2" type="ORF">POT9AD_2369</name>
</gene>
<evidence type="ECO:0000313" key="2">
    <source>
        <dbReference type="EMBL" id="VDN63344.1"/>
    </source>
</evidence>
<reference evidence="2" key="1">
    <citation type="submission" date="2018-11" db="EMBL/GenBank/DDBJ databases">
        <authorList>
            <consortium name="Genoscope - CEA"/>
            <person name="William W."/>
        </authorList>
    </citation>
    <scope>NUCLEOTIDE SEQUENCE [LARGE SCALE GENOMIC DNA]</scope>
    <source>
        <strain evidence="2">T9AD</strain>
    </source>
</reference>
<evidence type="ECO:0000256" key="1">
    <source>
        <dbReference type="SAM" id="MobiDB-lite"/>
    </source>
</evidence>
<dbReference type="Pfam" id="PF19503">
    <property type="entry name" value="DUF6037"/>
    <property type="match status" value="1"/>
</dbReference>
<feature type="region of interest" description="Disordered" evidence="1">
    <location>
        <begin position="88"/>
        <end position="111"/>
    </location>
</feature>
<organism evidence="2">
    <name type="scientific">Ectopseudomonas oleovorans</name>
    <name type="common">Pseudomonas oleovorans</name>
    <dbReference type="NCBI Taxonomy" id="301"/>
    <lineage>
        <taxon>Bacteria</taxon>
        <taxon>Pseudomonadati</taxon>
        <taxon>Pseudomonadota</taxon>
        <taxon>Gammaproteobacteria</taxon>
        <taxon>Pseudomonadales</taxon>
        <taxon>Pseudomonadaceae</taxon>
        <taxon>Ectopseudomonas</taxon>
    </lineage>
</organism>
<protein>
    <submittedName>
        <fullName evidence="2">Uncharacterized protein</fullName>
    </submittedName>
</protein>
<sequence>MGQFSISANKPGPFLAQLNAAIPHQASANRNPAPAEIIRLRPDIDEDRDRPHFDTWIYWDPTGRNGPSEKNLHKTLLLLGREAARYSREMNASSKWSAFDTGRTWQSEQKK</sequence>
<dbReference type="InterPro" id="IPR046100">
    <property type="entry name" value="DUF6037"/>
</dbReference>
<proteinExistence type="predicted"/>
<name>A0A653B411_ECTOL</name>
<dbReference type="EMBL" id="LR130779">
    <property type="protein sequence ID" value="VDN63344.1"/>
    <property type="molecule type" value="Genomic_DNA"/>
</dbReference>